<feature type="compositionally biased region" description="Low complexity" evidence="1">
    <location>
        <begin position="79"/>
        <end position="89"/>
    </location>
</feature>
<dbReference type="GO" id="GO:0045892">
    <property type="term" value="P:negative regulation of DNA-templated transcription"/>
    <property type="evidence" value="ECO:0007669"/>
    <property type="project" value="InterPro"/>
</dbReference>
<dbReference type="PANTHER" id="PTHR34648:SF7">
    <property type="entry name" value="SI:CH211-132B12.7"/>
    <property type="match status" value="1"/>
</dbReference>
<evidence type="ECO:0000313" key="2">
    <source>
        <dbReference type="EMBL" id="KAJ8368941.1"/>
    </source>
</evidence>
<protein>
    <submittedName>
        <fullName evidence="2">Uncharacterized protein</fullName>
    </submittedName>
</protein>
<feature type="compositionally biased region" description="Polar residues" evidence="1">
    <location>
        <begin position="111"/>
        <end position="121"/>
    </location>
</feature>
<dbReference type="AlphaFoldDB" id="A0A9Q1J6B5"/>
<gene>
    <name evidence="2" type="ORF">SKAU_G00089690</name>
</gene>
<dbReference type="InterPro" id="IPR031602">
    <property type="entry name" value="CIPC"/>
</dbReference>
<dbReference type="EMBL" id="JAINUF010000003">
    <property type="protein sequence ID" value="KAJ8368941.1"/>
    <property type="molecule type" value="Genomic_DNA"/>
</dbReference>
<accession>A0A9Q1J6B5</accession>
<dbReference type="Proteomes" id="UP001152622">
    <property type="component" value="Chromosome 3"/>
</dbReference>
<dbReference type="GO" id="GO:0005634">
    <property type="term" value="C:nucleus"/>
    <property type="evidence" value="ECO:0007669"/>
    <property type="project" value="TreeGrafter"/>
</dbReference>
<name>A0A9Q1J6B5_SYNKA</name>
<dbReference type="Pfam" id="PF15800">
    <property type="entry name" value="CiPC"/>
    <property type="match status" value="1"/>
</dbReference>
<dbReference type="PANTHER" id="PTHR34648">
    <property type="entry name" value="CLOCK-INTERACTING PACEMAKER"/>
    <property type="match status" value="1"/>
</dbReference>
<organism evidence="2 3">
    <name type="scientific">Synaphobranchus kaupii</name>
    <name type="common">Kaup's arrowtooth eel</name>
    <dbReference type="NCBI Taxonomy" id="118154"/>
    <lineage>
        <taxon>Eukaryota</taxon>
        <taxon>Metazoa</taxon>
        <taxon>Chordata</taxon>
        <taxon>Craniata</taxon>
        <taxon>Vertebrata</taxon>
        <taxon>Euteleostomi</taxon>
        <taxon>Actinopterygii</taxon>
        <taxon>Neopterygii</taxon>
        <taxon>Teleostei</taxon>
        <taxon>Anguilliformes</taxon>
        <taxon>Synaphobranchidae</taxon>
        <taxon>Synaphobranchus</taxon>
    </lineage>
</organism>
<feature type="compositionally biased region" description="Basic and acidic residues" evidence="1">
    <location>
        <begin position="97"/>
        <end position="110"/>
    </location>
</feature>
<feature type="region of interest" description="Disordered" evidence="1">
    <location>
        <begin position="60"/>
        <end position="154"/>
    </location>
</feature>
<dbReference type="GO" id="GO:0042754">
    <property type="term" value="P:negative regulation of circadian rhythm"/>
    <property type="evidence" value="ECO:0007669"/>
    <property type="project" value="InterPro"/>
</dbReference>
<keyword evidence="3" id="KW-1185">Reference proteome</keyword>
<sequence>MLCNETDVQEPQRGLNEGDTGVWVASYQSGTNLHWQGESRFNVTPLPAHLDRTRMPKEQAWMGERAARSSSKNTKDKSNSAALLASRGRAAMEEEASERASRCSSEKDSGYSDTGSDSLQTDLDDQRSSVSEPQRGGGGGASSGGATPLPSTGELAPIYIIKNLVLKQKNLR</sequence>
<comment type="caution">
    <text evidence="2">The sequence shown here is derived from an EMBL/GenBank/DDBJ whole genome shotgun (WGS) entry which is preliminary data.</text>
</comment>
<reference evidence="2" key="1">
    <citation type="journal article" date="2023" name="Science">
        <title>Genome structures resolve the early diversification of teleost fishes.</title>
        <authorList>
            <person name="Parey E."/>
            <person name="Louis A."/>
            <person name="Montfort J."/>
            <person name="Bouchez O."/>
            <person name="Roques C."/>
            <person name="Iampietro C."/>
            <person name="Lluch J."/>
            <person name="Castinel A."/>
            <person name="Donnadieu C."/>
            <person name="Desvignes T."/>
            <person name="Floi Bucao C."/>
            <person name="Jouanno E."/>
            <person name="Wen M."/>
            <person name="Mejri S."/>
            <person name="Dirks R."/>
            <person name="Jansen H."/>
            <person name="Henkel C."/>
            <person name="Chen W.J."/>
            <person name="Zahm M."/>
            <person name="Cabau C."/>
            <person name="Klopp C."/>
            <person name="Thompson A.W."/>
            <person name="Robinson-Rechavi M."/>
            <person name="Braasch I."/>
            <person name="Lecointre G."/>
            <person name="Bobe J."/>
            <person name="Postlethwait J.H."/>
            <person name="Berthelot C."/>
            <person name="Roest Crollius H."/>
            <person name="Guiguen Y."/>
        </authorList>
    </citation>
    <scope>NUCLEOTIDE SEQUENCE</scope>
    <source>
        <strain evidence="2">WJC10195</strain>
    </source>
</reference>
<evidence type="ECO:0000256" key="1">
    <source>
        <dbReference type="SAM" id="MobiDB-lite"/>
    </source>
</evidence>
<proteinExistence type="predicted"/>
<dbReference type="OrthoDB" id="6374619at2759"/>
<evidence type="ECO:0000313" key="3">
    <source>
        <dbReference type="Proteomes" id="UP001152622"/>
    </source>
</evidence>